<organism evidence="3 4">
    <name type="scientific">Rickenella mellea</name>
    <dbReference type="NCBI Taxonomy" id="50990"/>
    <lineage>
        <taxon>Eukaryota</taxon>
        <taxon>Fungi</taxon>
        <taxon>Dikarya</taxon>
        <taxon>Basidiomycota</taxon>
        <taxon>Agaricomycotina</taxon>
        <taxon>Agaricomycetes</taxon>
        <taxon>Hymenochaetales</taxon>
        <taxon>Rickenellaceae</taxon>
        <taxon>Rickenella</taxon>
    </lineage>
</organism>
<accession>A0A4Y7PSF4</accession>
<proteinExistence type="predicted"/>
<dbReference type="Pfam" id="PF20153">
    <property type="entry name" value="DUF6535"/>
    <property type="match status" value="1"/>
</dbReference>
<feature type="transmembrane region" description="Helical" evidence="1">
    <location>
        <begin position="213"/>
        <end position="236"/>
    </location>
</feature>
<dbReference type="AlphaFoldDB" id="A0A4Y7PSF4"/>
<evidence type="ECO:0000313" key="4">
    <source>
        <dbReference type="Proteomes" id="UP000294933"/>
    </source>
</evidence>
<feature type="transmembrane region" description="Helical" evidence="1">
    <location>
        <begin position="187"/>
        <end position="207"/>
    </location>
</feature>
<gene>
    <name evidence="3" type="ORF">BD410DRAFT_729860</name>
</gene>
<dbReference type="InterPro" id="IPR045338">
    <property type="entry name" value="DUF6535"/>
</dbReference>
<feature type="non-terminal residue" evidence="3">
    <location>
        <position position="250"/>
    </location>
</feature>
<evidence type="ECO:0000256" key="1">
    <source>
        <dbReference type="SAM" id="Phobius"/>
    </source>
</evidence>
<reference evidence="3 4" key="1">
    <citation type="submission" date="2018-06" db="EMBL/GenBank/DDBJ databases">
        <title>A transcriptomic atlas of mushroom development highlights an independent origin of complex multicellularity.</title>
        <authorList>
            <consortium name="DOE Joint Genome Institute"/>
            <person name="Krizsan K."/>
            <person name="Almasi E."/>
            <person name="Merenyi Z."/>
            <person name="Sahu N."/>
            <person name="Viragh M."/>
            <person name="Koszo T."/>
            <person name="Mondo S."/>
            <person name="Kiss B."/>
            <person name="Balint B."/>
            <person name="Kues U."/>
            <person name="Barry K."/>
            <person name="Hegedus J.C."/>
            <person name="Henrissat B."/>
            <person name="Johnson J."/>
            <person name="Lipzen A."/>
            <person name="Ohm R."/>
            <person name="Nagy I."/>
            <person name="Pangilinan J."/>
            <person name="Yan J."/>
            <person name="Xiong Y."/>
            <person name="Grigoriev I.V."/>
            <person name="Hibbett D.S."/>
            <person name="Nagy L.G."/>
        </authorList>
    </citation>
    <scope>NUCLEOTIDE SEQUENCE [LARGE SCALE GENOMIC DNA]</scope>
    <source>
        <strain evidence="3 4">SZMC22713</strain>
    </source>
</reference>
<name>A0A4Y7PSF4_9AGAM</name>
<keyword evidence="1" id="KW-0812">Transmembrane</keyword>
<keyword evidence="1" id="KW-1133">Transmembrane helix</keyword>
<feature type="domain" description="DUF6535" evidence="2">
    <location>
        <begin position="32"/>
        <end position="205"/>
    </location>
</feature>
<feature type="transmembrane region" description="Helical" evidence="1">
    <location>
        <begin position="123"/>
        <end position="142"/>
    </location>
</feature>
<feature type="transmembrane region" description="Helical" evidence="1">
    <location>
        <begin position="56"/>
        <end position="73"/>
    </location>
</feature>
<keyword evidence="1" id="KW-0472">Membrane</keyword>
<sequence length="250" mass="28607">MYFTASGLDDDCKSSNPLPDKSILDENCAKLWKLYIKEADRYDRDLVENWRDDMDSLLIFAALFSSSISTFVIDRYHSLSQDSSDAQLTILLQMSHQLANTTQTPPASLPPFRPNPQDVAVNTFWFLSLAFSLVCALAAVMVRQWARKYLRQPRACGSLKRRATSRQDVYENMQLWKLEMFVEMIPILLHIALALFFVGLLLFLQMINQHVALFLTWFTAVAFALYAVLTVGPLVFRSFPYKTPFSGLIL</sequence>
<protein>
    <recommendedName>
        <fullName evidence="2">DUF6535 domain-containing protein</fullName>
    </recommendedName>
</protein>
<dbReference type="VEuPathDB" id="FungiDB:BD410DRAFT_729860"/>
<dbReference type="OrthoDB" id="3221808at2759"/>
<dbReference type="Proteomes" id="UP000294933">
    <property type="component" value="Unassembled WGS sequence"/>
</dbReference>
<keyword evidence="4" id="KW-1185">Reference proteome</keyword>
<evidence type="ECO:0000313" key="3">
    <source>
        <dbReference type="EMBL" id="TDL17499.1"/>
    </source>
</evidence>
<evidence type="ECO:0000259" key="2">
    <source>
        <dbReference type="Pfam" id="PF20153"/>
    </source>
</evidence>
<dbReference type="EMBL" id="ML170220">
    <property type="protein sequence ID" value="TDL17499.1"/>
    <property type="molecule type" value="Genomic_DNA"/>
</dbReference>